<dbReference type="InterPro" id="IPR000713">
    <property type="entry name" value="Mur_ligase_N"/>
</dbReference>
<dbReference type="InterPro" id="IPR004101">
    <property type="entry name" value="Mur_ligase_C"/>
</dbReference>
<dbReference type="UniPathway" id="UPA00219"/>
<keyword evidence="9 10" id="KW-0961">Cell wall biogenesis/degradation</keyword>
<keyword evidence="6 10" id="KW-0133">Cell shape</keyword>
<dbReference type="GO" id="GO:0008360">
    <property type="term" value="P:regulation of cell shape"/>
    <property type="evidence" value="ECO:0007669"/>
    <property type="project" value="UniProtKB-KW"/>
</dbReference>
<dbReference type="Proteomes" id="UP000007969">
    <property type="component" value="Chromosome"/>
</dbReference>
<feature type="binding site" evidence="10">
    <location>
        <begin position="126"/>
        <end position="132"/>
    </location>
    <ligand>
        <name>ATP</name>
        <dbReference type="ChEBI" id="CHEBI:30616"/>
    </ligand>
</feature>
<accession>B9E0V9</accession>
<gene>
    <name evidence="10" type="primary">murF</name>
    <name evidence="15" type="ordered locus">CKR_1083</name>
</gene>
<comment type="similarity">
    <text evidence="10">Belongs to the MurCDEF family. MurF subfamily.</text>
</comment>
<keyword evidence="8 10" id="KW-0131">Cell cycle</keyword>
<dbReference type="HOGENOM" id="CLU_031507_1_1_9"/>
<dbReference type="GO" id="GO:0005524">
    <property type="term" value="F:ATP binding"/>
    <property type="evidence" value="ECO:0007669"/>
    <property type="project" value="UniProtKB-UniRule"/>
</dbReference>
<sequence>MNCELKKRCWFLEHMSFDDIVRAVSGKVILKGKYKGHKNISTDSRKLQKGDIFIALKGEKFNGNEYVESASKKGASICIVDEVKFESEKISEFTTIIKVQNGNTALLELAEFYRSKLDVKIIGVTGSVGKTTTKDIIAAVLGVKFKVFKTEGNFNNQIGLPHMLFKLDNSYEVAVLEMGMNQRGEIHNMVKAARPDIAVITNVLRAHIGNLGSRKNILNAKLEITDFFSKENTLIINSDNDLLSTLEEKNFTLNRVGLGENSDVSAYDIVVEEDCIEFKVCKNNVKTEERFLINMPGKYNIVNSLLAISCGRLLNMSYDEIREGVKNIKLTSMRMEIIRKKEFTIINDCYNANPESMKAAIDVLKEFKSNRKIAVLGTMGELGEEAYKMHQEVGMYAGEKDIDLLIGIGEYKKDFERGFKSTNKKGNFMGFDKYEDLKDFILKYIERGDTILVKASRFMKLEIIIEPLKKSSSY</sequence>
<evidence type="ECO:0000256" key="2">
    <source>
        <dbReference type="ARBA" id="ARBA00022598"/>
    </source>
</evidence>
<dbReference type="EMBL" id="AP009049">
    <property type="protein sequence ID" value="BAH06134.1"/>
    <property type="molecule type" value="Genomic_DNA"/>
</dbReference>
<evidence type="ECO:0000256" key="6">
    <source>
        <dbReference type="ARBA" id="ARBA00022960"/>
    </source>
</evidence>
<comment type="subcellular location">
    <subcellularLocation>
        <location evidence="10 11">Cytoplasm</location>
    </subcellularLocation>
</comment>
<evidence type="ECO:0000313" key="16">
    <source>
        <dbReference type="Proteomes" id="UP000007969"/>
    </source>
</evidence>
<dbReference type="NCBIfam" id="TIGR01143">
    <property type="entry name" value="murF"/>
    <property type="match status" value="1"/>
</dbReference>
<evidence type="ECO:0000256" key="3">
    <source>
        <dbReference type="ARBA" id="ARBA00022618"/>
    </source>
</evidence>
<dbReference type="InterPro" id="IPR036615">
    <property type="entry name" value="Mur_ligase_C_dom_sf"/>
</dbReference>
<evidence type="ECO:0000256" key="5">
    <source>
        <dbReference type="ARBA" id="ARBA00022840"/>
    </source>
</evidence>
<keyword evidence="7 10" id="KW-0573">Peptidoglycan synthesis</keyword>
<evidence type="ECO:0000256" key="9">
    <source>
        <dbReference type="ARBA" id="ARBA00023316"/>
    </source>
</evidence>
<dbReference type="AlphaFoldDB" id="B9E0V9"/>
<feature type="domain" description="Mur ligase N-terminal catalytic" evidence="12">
    <location>
        <begin position="39"/>
        <end position="113"/>
    </location>
</feature>
<dbReference type="InterPro" id="IPR013221">
    <property type="entry name" value="Mur_ligase_cen"/>
</dbReference>
<dbReference type="SUPFAM" id="SSF53244">
    <property type="entry name" value="MurD-like peptide ligases, peptide-binding domain"/>
    <property type="match status" value="1"/>
</dbReference>
<dbReference type="Pfam" id="PF02875">
    <property type="entry name" value="Mur_ligase_C"/>
    <property type="match status" value="1"/>
</dbReference>
<dbReference type="GO" id="GO:0009252">
    <property type="term" value="P:peptidoglycan biosynthetic process"/>
    <property type="evidence" value="ECO:0007669"/>
    <property type="project" value="UniProtKB-UniRule"/>
</dbReference>
<keyword evidence="4 10" id="KW-0547">Nucleotide-binding</keyword>
<evidence type="ECO:0000256" key="8">
    <source>
        <dbReference type="ARBA" id="ARBA00023306"/>
    </source>
</evidence>
<dbReference type="InterPro" id="IPR005863">
    <property type="entry name" value="UDP-N-AcMur_synth"/>
</dbReference>
<dbReference type="InterPro" id="IPR036565">
    <property type="entry name" value="Mur-like_cat_sf"/>
</dbReference>
<dbReference type="EC" id="6.3.2.10" evidence="10 11"/>
<dbReference type="Pfam" id="PF08245">
    <property type="entry name" value="Mur_ligase_M"/>
    <property type="match status" value="1"/>
</dbReference>
<dbReference type="Gene3D" id="3.90.190.20">
    <property type="entry name" value="Mur ligase, C-terminal domain"/>
    <property type="match status" value="1"/>
</dbReference>
<feature type="domain" description="Mur ligase central" evidence="14">
    <location>
        <begin position="124"/>
        <end position="310"/>
    </location>
</feature>
<dbReference type="Pfam" id="PF01225">
    <property type="entry name" value="Mur_ligase"/>
    <property type="match status" value="1"/>
</dbReference>
<dbReference type="InterPro" id="IPR051046">
    <property type="entry name" value="MurCDEF_CellWall_CoF430Synth"/>
</dbReference>
<feature type="domain" description="Mur ligase C-terminal" evidence="13">
    <location>
        <begin position="333"/>
        <end position="457"/>
    </location>
</feature>
<keyword evidence="1 10" id="KW-0963">Cytoplasm</keyword>
<dbReference type="GO" id="GO:0047480">
    <property type="term" value="F:UDP-N-acetylmuramoyl-tripeptide-D-alanyl-D-alanine ligase activity"/>
    <property type="evidence" value="ECO:0007669"/>
    <property type="project" value="UniProtKB-UniRule"/>
</dbReference>
<keyword evidence="3 10" id="KW-0132">Cell division</keyword>
<keyword evidence="5 10" id="KW-0067">ATP-binding</keyword>
<evidence type="ECO:0000256" key="4">
    <source>
        <dbReference type="ARBA" id="ARBA00022741"/>
    </source>
</evidence>
<name>B9E0V9_CLOK1</name>
<dbReference type="GO" id="GO:0005737">
    <property type="term" value="C:cytoplasm"/>
    <property type="evidence" value="ECO:0007669"/>
    <property type="project" value="UniProtKB-SubCell"/>
</dbReference>
<evidence type="ECO:0000256" key="1">
    <source>
        <dbReference type="ARBA" id="ARBA00022490"/>
    </source>
</evidence>
<evidence type="ECO:0000256" key="11">
    <source>
        <dbReference type="RuleBase" id="RU004136"/>
    </source>
</evidence>
<evidence type="ECO:0000256" key="10">
    <source>
        <dbReference type="HAMAP-Rule" id="MF_02019"/>
    </source>
</evidence>
<organism evidence="15 16">
    <name type="scientific">Clostridium kluyveri (strain NBRC 12016)</name>
    <dbReference type="NCBI Taxonomy" id="583346"/>
    <lineage>
        <taxon>Bacteria</taxon>
        <taxon>Bacillati</taxon>
        <taxon>Bacillota</taxon>
        <taxon>Clostridia</taxon>
        <taxon>Eubacteriales</taxon>
        <taxon>Clostridiaceae</taxon>
        <taxon>Clostridium</taxon>
    </lineage>
</organism>
<comment type="catalytic activity">
    <reaction evidence="10 11">
        <text>D-alanyl-D-alanine + UDP-N-acetyl-alpha-D-muramoyl-L-alanyl-gamma-D-glutamyl-meso-2,6-diaminopimelate + ATP = UDP-N-acetyl-alpha-D-muramoyl-L-alanyl-gamma-D-glutamyl-meso-2,6-diaminopimeloyl-D-alanyl-D-alanine + ADP + phosphate + H(+)</text>
        <dbReference type="Rhea" id="RHEA:28374"/>
        <dbReference type="ChEBI" id="CHEBI:15378"/>
        <dbReference type="ChEBI" id="CHEBI:30616"/>
        <dbReference type="ChEBI" id="CHEBI:43474"/>
        <dbReference type="ChEBI" id="CHEBI:57822"/>
        <dbReference type="ChEBI" id="CHEBI:61386"/>
        <dbReference type="ChEBI" id="CHEBI:83905"/>
        <dbReference type="ChEBI" id="CHEBI:456216"/>
        <dbReference type="EC" id="6.3.2.10"/>
    </reaction>
</comment>
<dbReference type="GO" id="GO:0071555">
    <property type="term" value="P:cell wall organization"/>
    <property type="evidence" value="ECO:0007669"/>
    <property type="project" value="UniProtKB-KW"/>
</dbReference>
<reference evidence="16" key="1">
    <citation type="submission" date="2005-09" db="EMBL/GenBank/DDBJ databases">
        <title>Complete genome sequence of Clostridium kluyveri and comparative genomics of Clostridia species.</title>
        <authorList>
            <person name="Inui M."/>
            <person name="Nonaka H."/>
            <person name="Shinoda Y."/>
            <person name="Ikenaga Y."/>
            <person name="Abe M."/>
            <person name="Naito K."/>
            <person name="Vertes A.A."/>
            <person name="Yukawa H."/>
        </authorList>
    </citation>
    <scope>NUCLEOTIDE SEQUENCE [LARGE SCALE GENOMIC DNA]</scope>
    <source>
        <strain evidence="16">NBRC 12016</strain>
    </source>
</reference>
<evidence type="ECO:0000259" key="13">
    <source>
        <dbReference type="Pfam" id="PF02875"/>
    </source>
</evidence>
<dbReference type="Gene3D" id="3.40.1190.10">
    <property type="entry name" value="Mur-like, catalytic domain"/>
    <property type="match status" value="1"/>
</dbReference>
<dbReference type="SUPFAM" id="SSF53623">
    <property type="entry name" value="MurD-like peptide ligases, catalytic domain"/>
    <property type="match status" value="1"/>
</dbReference>
<evidence type="ECO:0000259" key="12">
    <source>
        <dbReference type="Pfam" id="PF01225"/>
    </source>
</evidence>
<evidence type="ECO:0000313" key="15">
    <source>
        <dbReference type="EMBL" id="BAH06134.1"/>
    </source>
</evidence>
<dbReference type="SUPFAM" id="SSF63418">
    <property type="entry name" value="MurE/MurF N-terminal domain"/>
    <property type="match status" value="1"/>
</dbReference>
<dbReference type="PANTHER" id="PTHR43024">
    <property type="entry name" value="UDP-N-ACETYLMURAMOYL-TRIPEPTIDE--D-ALANYL-D-ALANINE LIGASE"/>
    <property type="match status" value="1"/>
</dbReference>
<dbReference type="PANTHER" id="PTHR43024:SF1">
    <property type="entry name" value="UDP-N-ACETYLMURAMOYL-TRIPEPTIDE--D-ALANYL-D-ALANINE LIGASE"/>
    <property type="match status" value="1"/>
</dbReference>
<dbReference type="KEGG" id="ckr:CKR_1083"/>
<comment type="pathway">
    <text evidence="10 11">Cell wall biogenesis; peptidoglycan biosynthesis.</text>
</comment>
<proteinExistence type="inferred from homology"/>
<dbReference type="HAMAP" id="MF_02019">
    <property type="entry name" value="MurF"/>
    <property type="match status" value="1"/>
</dbReference>
<dbReference type="Gene3D" id="3.40.1390.10">
    <property type="entry name" value="MurE/MurF, N-terminal domain"/>
    <property type="match status" value="1"/>
</dbReference>
<keyword evidence="2 10" id="KW-0436">Ligase</keyword>
<comment type="function">
    <text evidence="10 11">Involved in cell wall formation. Catalyzes the final step in the synthesis of UDP-N-acetylmuramoyl-pentapeptide, the precursor of murein.</text>
</comment>
<evidence type="ECO:0000256" key="7">
    <source>
        <dbReference type="ARBA" id="ARBA00022984"/>
    </source>
</evidence>
<dbReference type="GO" id="GO:0008766">
    <property type="term" value="F:UDP-N-acetylmuramoylalanyl-D-glutamyl-2,6-diaminopimelate-D-alanyl-D-alanine ligase activity"/>
    <property type="evidence" value="ECO:0007669"/>
    <property type="project" value="RHEA"/>
</dbReference>
<protein>
    <recommendedName>
        <fullName evidence="10 11">UDP-N-acetylmuramoyl-tripeptide--D-alanyl-D-alanine ligase</fullName>
        <ecNumber evidence="10 11">6.3.2.10</ecNumber>
    </recommendedName>
    <alternativeName>
        <fullName evidence="10">D-alanyl-D-alanine-adding enzyme</fullName>
    </alternativeName>
</protein>
<dbReference type="InterPro" id="IPR035911">
    <property type="entry name" value="MurE/MurF_N"/>
</dbReference>
<dbReference type="GO" id="GO:0051301">
    <property type="term" value="P:cell division"/>
    <property type="evidence" value="ECO:0007669"/>
    <property type="project" value="UniProtKB-KW"/>
</dbReference>
<evidence type="ECO:0000259" key="14">
    <source>
        <dbReference type="Pfam" id="PF08245"/>
    </source>
</evidence>